<evidence type="ECO:0000313" key="2">
    <source>
        <dbReference type="EMBL" id="TWT61220.1"/>
    </source>
</evidence>
<dbReference type="Proteomes" id="UP000316095">
    <property type="component" value="Unassembled WGS sequence"/>
</dbReference>
<feature type="compositionally biased region" description="Low complexity" evidence="1">
    <location>
        <begin position="115"/>
        <end position="129"/>
    </location>
</feature>
<dbReference type="EMBL" id="SJPG01000001">
    <property type="protein sequence ID" value="TWT61220.1"/>
    <property type="molecule type" value="Genomic_DNA"/>
</dbReference>
<dbReference type="AlphaFoldDB" id="A0A5C5XDX9"/>
<feature type="region of interest" description="Disordered" evidence="1">
    <location>
        <begin position="53"/>
        <end position="129"/>
    </location>
</feature>
<name>A0A5C5XDX9_9PLAN</name>
<evidence type="ECO:0000256" key="1">
    <source>
        <dbReference type="SAM" id="MobiDB-lite"/>
    </source>
</evidence>
<comment type="caution">
    <text evidence="2">The sequence shown here is derived from an EMBL/GenBank/DDBJ whole genome shotgun (WGS) entry which is preliminary data.</text>
</comment>
<feature type="compositionally biased region" description="Low complexity" evidence="1">
    <location>
        <begin position="68"/>
        <end position="84"/>
    </location>
</feature>
<sequence>MLIRGGGVEYMRYSVQKMSSVMTIMLASAISPALGQMQPEPSYPCPPVHPLFQNPGQYSPGQYPDFIPPGQFGGPYPQYWPQYPATTTQKSMDDKSSESTGDDDNTQSNQDRDSANTQNNTNQNNAQNFNQNTNQQASYSAGGQSSARPNMIGDYREAPFFYTNGFNNVTLPQQGIVRLDFSQNTNPIPTDRVYMNYHHYRNAFSAQAGVVGNDLLFFGTIDGPGAGQVADSILIDTITVDDFIALDIAGGGTDPALSQSLTALFGFDIFDPFAFLDSDSLVADGFDSANLDIFYLGYEKTFANERASFEVRIPILSAPNQDLDARVDNLQSLNGYQTQMGNASLLLKSLIMKDYTETFVMSGGLGLTIPTGPDFRIRDSDVLIPDQNNVADPIALANLGITPPNYIVAPSDYLVPGGPTGRLIRLPGNDITVRNDSVLFTPFLAFSQQMNRRLFTQLYFQLDLVASENTLTQPSGTTAKIKQQDTAKVDFQMMYWFFRKPDLVNPQSMYVNGVQHRQVEGTRFKGLAGIFELHGTTALIDPDNAGNPDLLSDPNFLAGNYDINNLEGVNANGDVVDLKTDRFFASSNNNRRLRSLNVTSGLQADWGDGGTMTVAAAVPLVQQASGVRLFDAELIFQYNAYLYPNRQSTQSNVIYAPPTGNSGTSLRAMSQMPSN</sequence>
<protein>
    <submittedName>
        <fullName evidence="2">Uncharacterized protein</fullName>
    </submittedName>
</protein>
<evidence type="ECO:0000313" key="3">
    <source>
        <dbReference type="Proteomes" id="UP000316095"/>
    </source>
</evidence>
<accession>A0A5C5XDX9</accession>
<proteinExistence type="predicted"/>
<organism evidence="2 3">
    <name type="scientific">Rubinisphaera italica</name>
    <dbReference type="NCBI Taxonomy" id="2527969"/>
    <lineage>
        <taxon>Bacteria</taxon>
        <taxon>Pseudomonadati</taxon>
        <taxon>Planctomycetota</taxon>
        <taxon>Planctomycetia</taxon>
        <taxon>Planctomycetales</taxon>
        <taxon>Planctomycetaceae</taxon>
        <taxon>Rubinisphaera</taxon>
    </lineage>
</organism>
<keyword evidence="3" id="KW-1185">Reference proteome</keyword>
<reference evidence="2 3" key="1">
    <citation type="submission" date="2019-02" db="EMBL/GenBank/DDBJ databases">
        <title>Deep-cultivation of Planctomycetes and their phenomic and genomic characterization uncovers novel biology.</title>
        <authorList>
            <person name="Wiegand S."/>
            <person name="Jogler M."/>
            <person name="Boedeker C."/>
            <person name="Pinto D."/>
            <person name="Vollmers J."/>
            <person name="Rivas-Marin E."/>
            <person name="Kohn T."/>
            <person name="Peeters S.H."/>
            <person name="Heuer A."/>
            <person name="Rast P."/>
            <person name="Oberbeckmann S."/>
            <person name="Bunk B."/>
            <person name="Jeske O."/>
            <person name="Meyerdierks A."/>
            <person name="Storesund J.E."/>
            <person name="Kallscheuer N."/>
            <person name="Luecker S."/>
            <person name="Lage O.M."/>
            <person name="Pohl T."/>
            <person name="Merkel B.J."/>
            <person name="Hornburger P."/>
            <person name="Mueller R.-W."/>
            <person name="Bruemmer F."/>
            <person name="Labrenz M."/>
            <person name="Spormann A.M."/>
            <person name="Op Den Camp H."/>
            <person name="Overmann J."/>
            <person name="Amann R."/>
            <person name="Jetten M.S.M."/>
            <person name="Mascher T."/>
            <person name="Medema M.H."/>
            <person name="Devos D.P."/>
            <person name="Kaster A.-K."/>
            <person name="Ovreas L."/>
            <person name="Rohde M."/>
            <person name="Galperin M.Y."/>
            <person name="Jogler C."/>
        </authorList>
    </citation>
    <scope>NUCLEOTIDE SEQUENCE [LARGE SCALE GENOMIC DNA]</scope>
    <source>
        <strain evidence="2 3">Pan54</strain>
    </source>
</reference>
<gene>
    <name evidence="2" type="ORF">Pan54_19550</name>
</gene>